<dbReference type="InterPro" id="IPR019224">
    <property type="entry name" value="DUF2148"/>
</dbReference>
<evidence type="ECO:0000313" key="2">
    <source>
        <dbReference type="EMBL" id="RGD74882.1"/>
    </source>
</evidence>
<dbReference type="Pfam" id="PF09918">
    <property type="entry name" value="DUF2148"/>
    <property type="match status" value="1"/>
</dbReference>
<dbReference type="PANTHER" id="PTHR40101:SF1">
    <property type="entry name" value="4FE-4S DOMAIN-CONTAINING PROTEIN"/>
    <property type="match status" value="1"/>
</dbReference>
<feature type="domain" description="DUF2148" evidence="1">
    <location>
        <begin position="111"/>
        <end position="178"/>
    </location>
</feature>
<dbReference type="EMBL" id="QUSM01000002">
    <property type="protein sequence ID" value="RGD74882.1"/>
    <property type="molecule type" value="Genomic_DNA"/>
</dbReference>
<evidence type="ECO:0000313" key="3">
    <source>
        <dbReference type="Proteomes" id="UP000261212"/>
    </source>
</evidence>
<evidence type="ECO:0000259" key="1">
    <source>
        <dbReference type="Pfam" id="PF09918"/>
    </source>
</evidence>
<dbReference type="Proteomes" id="UP000261212">
    <property type="component" value="Unassembled WGS sequence"/>
</dbReference>
<name>A0A3E3E010_9FIRM</name>
<dbReference type="InterPro" id="IPR000415">
    <property type="entry name" value="Nitroreductase-like"/>
</dbReference>
<accession>A0A3E3E010</accession>
<dbReference type="GO" id="GO:0016491">
    <property type="term" value="F:oxidoreductase activity"/>
    <property type="evidence" value="ECO:0007669"/>
    <property type="project" value="InterPro"/>
</dbReference>
<organism evidence="2 3">
    <name type="scientific">Anaerofustis stercorihominis</name>
    <dbReference type="NCBI Taxonomy" id="214853"/>
    <lineage>
        <taxon>Bacteria</taxon>
        <taxon>Bacillati</taxon>
        <taxon>Bacillota</taxon>
        <taxon>Clostridia</taxon>
        <taxon>Eubacteriales</taxon>
        <taxon>Eubacteriaceae</taxon>
        <taxon>Anaerofustis</taxon>
    </lineage>
</organism>
<proteinExistence type="predicted"/>
<gene>
    <name evidence="2" type="ORF">DW687_00720</name>
</gene>
<dbReference type="RefSeq" id="WP_117530974.1">
    <property type="nucleotide sequence ID" value="NZ_QUSM01000002.1"/>
</dbReference>
<reference evidence="2 3" key="1">
    <citation type="submission" date="2018-08" db="EMBL/GenBank/DDBJ databases">
        <title>A genome reference for cultivated species of the human gut microbiota.</title>
        <authorList>
            <person name="Zou Y."/>
            <person name="Xue W."/>
            <person name="Luo G."/>
        </authorList>
    </citation>
    <scope>NUCLEOTIDE SEQUENCE [LARGE SCALE GENOMIC DNA]</scope>
    <source>
        <strain evidence="2 3">AM25-6</strain>
    </source>
</reference>
<dbReference type="AlphaFoldDB" id="A0A3E3E010"/>
<dbReference type="PANTHER" id="PTHR40101">
    <property type="entry name" value="CONSERVED PROTEIN"/>
    <property type="match status" value="1"/>
</dbReference>
<protein>
    <recommendedName>
        <fullName evidence="1">DUF2148 domain-containing protein</fullName>
    </recommendedName>
</protein>
<sequence length="181" mass="19768">MIYNEKQMEEKAVLETAAKMCAAARTSPKTKGVDNIVTVVLTGKEKDELADKMEEVYLREFGETEGHYVRDGRNLRTAGAVVLIGVKKAYTGLPHCSFCGFKNCGENKKMGGRCAFNTIDLGIAIGSAVSVAADNRVDSRVMFSIGKVAEEMNYAEGEDIIWEGIPISVSGKSPFFDRVKK</sequence>
<dbReference type="Gene3D" id="3.40.109.10">
    <property type="entry name" value="NADH Oxidase"/>
    <property type="match status" value="1"/>
</dbReference>
<comment type="caution">
    <text evidence="2">The sequence shown here is derived from an EMBL/GenBank/DDBJ whole genome shotgun (WGS) entry which is preliminary data.</text>
</comment>